<dbReference type="InterPro" id="IPR005119">
    <property type="entry name" value="LysR_subst-bd"/>
</dbReference>
<dbReference type="AlphaFoldDB" id="A0A371B7L1"/>
<dbReference type="SUPFAM" id="SSF46785">
    <property type="entry name" value="Winged helix' DNA-binding domain"/>
    <property type="match status" value="1"/>
</dbReference>
<dbReference type="InterPro" id="IPR000847">
    <property type="entry name" value="LysR_HTH_N"/>
</dbReference>
<evidence type="ECO:0000256" key="4">
    <source>
        <dbReference type="ARBA" id="ARBA00023125"/>
    </source>
</evidence>
<dbReference type="InterPro" id="IPR036390">
    <property type="entry name" value="WH_DNA-bd_sf"/>
</dbReference>
<dbReference type="SUPFAM" id="SSF53850">
    <property type="entry name" value="Periplasmic binding protein-like II"/>
    <property type="match status" value="1"/>
</dbReference>
<reference evidence="8" key="1">
    <citation type="submission" date="2018-08" db="EMBL/GenBank/DDBJ databases">
        <authorList>
            <person name="Kim S.-J."/>
            <person name="Jung G.-Y."/>
        </authorList>
    </citation>
    <scope>NUCLEOTIDE SEQUENCE [LARGE SCALE GENOMIC DNA]</scope>
    <source>
        <strain evidence="8">GY_H</strain>
    </source>
</reference>
<evidence type="ECO:0000256" key="3">
    <source>
        <dbReference type="ARBA" id="ARBA00023015"/>
    </source>
</evidence>
<comment type="function">
    <text evidence="1">NodD regulates the expression of the nodABCFE genes which encode other nodulation proteins. NodD is also a negative regulator of its own expression. Binds flavonoids as inducers.</text>
</comment>
<keyword evidence="5" id="KW-0804">Transcription</keyword>
<dbReference type="Pfam" id="PF03466">
    <property type="entry name" value="LysR_substrate"/>
    <property type="match status" value="1"/>
</dbReference>
<keyword evidence="8" id="KW-1185">Reference proteome</keyword>
<organism evidence="7 8">
    <name type="scientific">Undibacter mobilis</name>
    <dbReference type="NCBI Taxonomy" id="2292256"/>
    <lineage>
        <taxon>Bacteria</taxon>
        <taxon>Pseudomonadati</taxon>
        <taxon>Pseudomonadota</taxon>
        <taxon>Alphaproteobacteria</taxon>
        <taxon>Hyphomicrobiales</taxon>
        <taxon>Nitrobacteraceae</taxon>
        <taxon>Undibacter</taxon>
    </lineage>
</organism>
<evidence type="ECO:0000313" key="8">
    <source>
        <dbReference type="Proteomes" id="UP000263993"/>
    </source>
</evidence>
<evidence type="ECO:0000259" key="6">
    <source>
        <dbReference type="PROSITE" id="PS50931"/>
    </source>
</evidence>
<dbReference type="Gene3D" id="3.40.190.290">
    <property type="match status" value="1"/>
</dbReference>
<sequence length="298" mass="32534">MSLSFRQLQVVRAVCRHGSVIGAASALGISQPAVSMMLRDCSRAAGFPLFLRKQGRLQPTMETSALMTDLDRIFDGVERVGRMLEDMRDTKVGSIHIAATPTLAENLLPVAVTAFKQTRPHVQITIHTMDNISVVNSVIDEHVDFGLVLSPLSHFDAQLFELCSAELICVVHPDNPLAARSQVTPKDLESYPLISFSRSLPLGVLVEKTFRDAGVARRITLEVNQSSVACALARAGAGVAIVDPFWLMDNRDHGLVRLKVRPRTEVVAQVLVPKNATLSRPTRIMISALRKAAKSAKV</sequence>
<gene>
    <name evidence="7" type="ORF">DXH78_02790</name>
</gene>
<evidence type="ECO:0000256" key="2">
    <source>
        <dbReference type="ARBA" id="ARBA00009437"/>
    </source>
</evidence>
<keyword evidence="4" id="KW-0238">DNA-binding</keyword>
<evidence type="ECO:0000256" key="1">
    <source>
        <dbReference type="ARBA" id="ARBA00003502"/>
    </source>
</evidence>
<accession>A0A371B7L1</accession>
<evidence type="ECO:0000313" key="7">
    <source>
        <dbReference type="EMBL" id="RDV03605.1"/>
    </source>
</evidence>
<dbReference type="RefSeq" id="WP_115515630.1">
    <property type="nucleotide sequence ID" value="NZ_QRGO01000001.1"/>
</dbReference>
<dbReference type="GO" id="GO:0003700">
    <property type="term" value="F:DNA-binding transcription factor activity"/>
    <property type="evidence" value="ECO:0007669"/>
    <property type="project" value="InterPro"/>
</dbReference>
<feature type="domain" description="HTH lysR-type" evidence="6">
    <location>
        <begin position="3"/>
        <end position="60"/>
    </location>
</feature>
<dbReference type="GO" id="GO:0043565">
    <property type="term" value="F:sequence-specific DNA binding"/>
    <property type="evidence" value="ECO:0007669"/>
    <property type="project" value="TreeGrafter"/>
</dbReference>
<dbReference type="EMBL" id="QRGO01000001">
    <property type="protein sequence ID" value="RDV03605.1"/>
    <property type="molecule type" value="Genomic_DNA"/>
</dbReference>
<name>A0A371B7L1_9BRAD</name>
<evidence type="ECO:0000256" key="5">
    <source>
        <dbReference type="ARBA" id="ARBA00023163"/>
    </source>
</evidence>
<dbReference type="Proteomes" id="UP000263993">
    <property type="component" value="Unassembled WGS sequence"/>
</dbReference>
<comment type="similarity">
    <text evidence="2">Belongs to the LysR transcriptional regulatory family.</text>
</comment>
<proteinExistence type="inferred from homology"/>
<dbReference type="InterPro" id="IPR036388">
    <property type="entry name" value="WH-like_DNA-bd_sf"/>
</dbReference>
<dbReference type="PANTHER" id="PTHR30427">
    <property type="entry name" value="TRANSCRIPTIONAL ACTIVATOR PROTEIN LYSR"/>
    <property type="match status" value="1"/>
</dbReference>
<comment type="caution">
    <text evidence="7">The sequence shown here is derived from an EMBL/GenBank/DDBJ whole genome shotgun (WGS) entry which is preliminary data.</text>
</comment>
<dbReference type="Pfam" id="PF00126">
    <property type="entry name" value="HTH_1"/>
    <property type="match status" value="1"/>
</dbReference>
<dbReference type="Gene3D" id="1.10.10.10">
    <property type="entry name" value="Winged helix-like DNA-binding domain superfamily/Winged helix DNA-binding domain"/>
    <property type="match status" value="1"/>
</dbReference>
<dbReference type="PROSITE" id="PS50931">
    <property type="entry name" value="HTH_LYSR"/>
    <property type="match status" value="1"/>
</dbReference>
<dbReference type="PANTHER" id="PTHR30427:SF1">
    <property type="entry name" value="TRANSCRIPTIONAL ACTIVATOR PROTEIN LYSR"/>
    <property type="match status" value="1"/>
</dbReference>
<dbReference type="GO" id="GO:0010628">
    <property type="term" value="P:positive regulation of gene expression"/>
    <property type="evidence" value="ECO:0007669"/>
    <property type="project" value="TreeGrafter"/>
</dbReference>
<dbReference type="OrthoDB" id="5297263at2"/>
<keyword evidence="3" id="KW-0805">Transcription regulation</keyword>
<protein>
    <submittedName>
        <fullName evidence="7">LysR family transcriptional regulator</fullName>
    </submittedName>
</protein>